<dbReference type="PANTHER" id="PTHR42855">
    <property type="entry name" value="ABC TRANSPORTER ATP-BINDING SUBUNIT"/>
    <property type="match status" value="1"/>
</dbReference>
<dbReference type="CDD" id="cd03221">
    <property type="entry name" value="ABCF_EF-3"/>
    <property type="match status" value="2"/>
</dbReference>
<accession>A0A7G9B2V8</accession>
<keyword evidence="2" id="KW-0067">ATP-binding</keyword>
<keyword evidence="3" id="KW-0175">Coiled coil</keyword>
<dbReference type="GO" id="GO:0016887">
    <property type="term" value="F:ATP hydrolysis activity"/>
    <property type="evidence" value="ECO:0007669"/>
    <property type="project" value="InterPro"/>
</dbReference>
<dbReference type="EMBL" id="CP060490">
    <property type="protein sequence ID" value="QNL43889.1"/>
    <property type="molecule type" value="Genomic_DNA"/>
</dbReference>
<organism evidence="5 6">
    <name type="scientific">Oscillibacter hominis</name>
    <dbReference type="NCBI Taxonomy" id="2763056"/>
    <lineage>
        <taxon>Bacteria</taxon>
        <taxon>Bacillati</taxon>
        <taxon>Bacillota</taxon>
        <taxon>Clostridia</taxon>
        <taxon>Eubacteriales</taxon>
        <taxon>Oscillospiraceae</taxon>
        <taxon>Oscillibacter</taxon>
    </lineage>
</organism>
<dbReference type="KEGG" id="ohi:H8790_10575"/>
<dbReference type="NCBIfam" id="NF000355">
    <property type="entry name" value="ribo_prot_ABC_F"/>
    <property type="match status" value="1"/>
</dbReference>
<reference evidence="5 6" key="1">
    <citation type="submission" date="2020-08" db="EMBL/GenBank/DDBJ databases">
        <authorList>
            <person name="Liu C."/>
            <person name="Sun Q."/>
        </authorList>
    </citation>
    <scope>NUCLEOTIDE SEQUENCE [LARGE SCALE GENOMIC DNA]</scope>
    <source>
        <strain evidence="5 6">NSJ-62</strain>
    </source>
</reference>
<name>A0A7G9B2V8_9FIRM</name>
<dbReference type="InterPro" id="IPR003439">
    <property type="entry name" value="ABC_transporter-like_ATP-bd"/>
</dbReference>
<dbReference type="Pfam" id="PF00005">
    <property type="entry name" value="ABC_tran"/>
    <property type="match status" value="2"/>
</dbReference>
<dbReference type="InterPro" id="IPR027417">
    <property type="entry name" value="P-loop_NTPase"/>
</dbReference>
<keyword evidence="6" id="KW-1185">Reference proteome</keyword>
<dbReference type="SMART" id="SM00382">
    <property type="entry name" value="AAA"/>
    <property type="match status" value="2"/>
</dbReference>
<keyword evidence="1" id="KW-0547">Nucleotide-binding</keyword>
<gene>
    <name evidence="5" type="primary">abc-f</name>
    <name evidence="5" type="ORF">H8790_10575</name>
</gene>
<sequence length="492" mass="56020">MSMIQVNNLTFAYEGSYDSIFEDVSFRIDTNWKLGLTGRNGRGKTTLLRLLQGEYDYEGSIDAPVGFDYFPTPVEDPSLPTADVLAQVCPEAMEWELLREIGQLKVDESVLLRPFSTLSNGEQVKVHLAALFCRENRFLLLDEPTNHLDAEARRAVAAYLGGKRGFILVSHDRAFLDGCVDHILSINRSDVEVQRGTFSSWWENKKRQDAWEMERNEQLRQDIGRLQSAADRAAKWSSRTEKEKFHADASGLRPDRGFVGHKAAKMMQRSKSIEQRRRKAAEEKTELLKNVEKAEPLKLHPLSYHTSRLVELRDVSVAYDGRQVCAPVSFTLHRGDRIALSGRNGCGKSSLLRLICGEEVPHTGVCTVPDRLAISYVPQSTEGLRGSLRSYARDCRVDETLFLAILRKLDFNRVQFEKDLSEYSEGQKKKVLIARSLSESAHLYVWDEPLNYIDIYSRMQVEELIREVQPTMLFVEHDAAFRENTATAVVEL</sequence>
<protein>
    <submittedName>
        <fullName evidence="5">ABC-F type ribosomal protection protein</fullName>
    </submittedName>
</protein>
<dbReference type="PANTHER" id="PTHR42855:SF2">
    <property type="entry name" value="DRUG RESISTANCE ABC TRANSPORTER,ATP-BINDING PROTEIN"/>
    <property type="match status" value="1"/>
</dbReference>
<evidence type="ECO:0000256" key="2">
    <source>
        <dbReference type="ARBA" id="ARBA00022840"/>
    </source>
</evidence>
<evidence type="ECO:0000256" key="1">
    <source>
        <dbReference type="ARBA" id="ARBA00022741"/>
    </source>
</evidence>
<dbReference type="RefSeq" id="WP_187332469.1">
    <property type="nucleotide sequence ID" value="NZ_CP060490.1"/>
</dbReference>
<dbReference type="Gene3D" id="3.40.50.300">
    <property type="entry name" value="P-loop containing nucleotide triphosphate hydrolases"/>
    <property type="match status" value="2"/>
</dbReference>
<proteinExistence type="predicted"/>
<dbReference type="InterPro" id="IPR003593">
    <property type="entry name" value="AAA+_ATPase"/>
</dbReference>
<evidence type="ECO:0000259" key="4">
    <source>
        <dbReference type="PROSITE" id="PS50893"/>
    </source>
</evidence>
<dbReference type="InterPro" id="IPR051309">
    <property type="entry name" value="ABCF_ATPase"/>
</dbReference>
<evidence type="ECO:0000256" key="3">
    <source>
        <dbReference type="SAM" id="Coils"/>
    </source>
</evidence>
<dbReference type="GO" id="GO:0005524">
    <property type="term" value="F:ATP binding"/>
    <property type="evidence" value="ECO:0007669"/>
    <property type="project" value="UniProtKB-KW"/>
</dbReference>
<dbReference type="Proteomes" id="UP000515960">
    <property type="component" value="Chromosome"/>
</dbReference>
<feature type="domain" description="ABC transporter" evidence="4">
    <location>
        <begin position="4"/>
        <end position="213"/>
    </location>
</feature>
<feature type="domain" description="ABC transporter" evidence="4">
    <location>
        <begin position="310"/>
        <end position="492"/>
    </location>
</feature>
<evidence type="ECO:0000313" key="5">
    <source>
        <dbReference type="EMBL" id="QNL43889.1"/>
    </source>
</evidence>
<dbReference type="SUPFAM" id="SSF52540">
    <property type="entry name" value="P-loop containing nucleoside triphosphate hydrolases"/>
    <property type="match status" value="2"/>
</dbReference>
<dbReference type="AlphaFoldDB" id="A0A7G9B2V8"/>
<evidence type="ECO:0000313" key="6">
    <source>
        <dbReference type="Proteomes" id="UP000515960"/>
    </source>
</evidence>
<dbReference type="PROSITE" id="PS50893">
    <property type="entry name" value="ABC_TRANSPORTER_2"/>
    <property type="match status" value="2"/>
</dbReference>
<feature type="coiled-coil region" evidence="3">
    <location>
        <begin position="263"/>
        <end position="290"/>
    </location>
</feature>